<keyword evidence="10" id="KW-1185">Reference proteome</keyword>
<keyword evidence="4 7" id="KW-0949">S-adenosyl-L-methionine</keyword>
<dbReference type="PANTHER" id="PTHR43453">
    <property type="entry name" value="RRNA METHYLASE-LIKE"/>
    <property type="match status" value="1"/>
</dbReference>
<feature type="binding site" evidence="7">
    <location>
        <position position="160"/>
    </location>
    <ligand>
        <name>S-adenosyl-L-methionine</name>
        <dbReference type="ChEBI" id="CHEBI:59789"/>
    </ligand>
</feature>
<keyword evidence="3 7" id="KW-0808">Transferase</keyword>
<evidence type="ECO:0000259" key="8">
    <source>
        <dbReference type="Pfam" id="PF00588"/>
    </source>
</evidence>
<dbReference type="Gene3D" id="3.40.1280.10">
    <property type="match status" value="1"/>
</dbReference>
<protein>
    <recommendedName>
        <fullName evidence="7">tRNA (guanosine(18)-2'-O)-methyltransferase</fullName>
        <ecNumber evidence="7">2.1.1.34</ecNumber>
    </recommendedName>
    <alternativeName>
        <fullName evidence="7">tRNA [Gm18] methyltransferase</fullName>
    </alternativeName>
</protein>
<name>A0A5C6YRE1_9FLAO</name>
<feature type="binding site" evidence="7">
    <location>
        <position position="108"/>
    </location>
    <ligand>
        <name>S-adenosyl-L-methionine</name>
        <dbReference type="ChEBI" id="CHEBI:59789"/>
    </ligand>
</feature>
<dbReference type="InterPro" id="IPR001537">
    <property type="entry name" value="SpoU_MeTrfase"/>
</dbReference>
<keyword evidence="1 7" id="KW-0820">tRNA-binding</keyword>
<dbReference type="InterPro" id="IPR033671">
    <property type="entry name" value="TrmH"/>
</dbReference>
<reference evidence="9 10" key="1">
    <citation type="submission" date="2019-08" db="EMBL/GenBank/DDBJ databases">
        <title>Genome of Aequorivita lipolytica Y10-2 (type strain).</title>
        <authorList>
            <person name="Bowman J.P."/>
        </authorList>
    </citation>
    <scope>NUCLEOTIDE SEQUENCE [LARGE SCALE GENOMIC DNA]</scope>
    <source>
        <strain evidence="9 10">Y10-2</strain>
    </source>
</reference>
<keyword evidence="5 7" id="KW-0819">tRNA processing</keyword>
<dbReference type="EMBL" id="VORU01000004">
    <property type="protein sequence ID" value="TXD69452.1"/>
    <property type="molecule type" value="Genomic_DNA"/>
</dbReference>
<organism evidence="9 10">
    <name type="scientific">Aequorivita lipolytica</name>
    <dbReference type="NCBI Taxonomy" id="153267"/>
    <lineage>
        <taxon>Bacteria</taxon>
        <taxon>Pseudomonadati</taxon>
        <taxon>Bacteroidota</taxon>
        <taxon>Flavobacteriia</taxon>
        <taxon>Flavobacteriales</taxon>
        <taxon>Flavobacteriaceae</taxon>
        <taxon>Aequorivita</taxon>
    </lineage>
</organism>
<comment type="catalytic activity">
    <reaction evidence="7">
        <text>guanosine(18) in tRNA + S-adenosyl-L-methionine = 2'-O-methylguanosine(18) in tRNA + S-adenosyl-L-homocysteine + H(+)</text>
        <dbReference type="Rhea" id="RHEA:20077"/>
        <dbReference type="Rhea" id="RHEA-COMP:10190"/>
        <dbReference type="Rhea" id="RHEA-COMP:10192"/>
        <dbReference type="ChEBI" id="CHEBI:15378"/>
        <dbReference type="ChEBI" id="CHEBI:57856"/>
        <dbReference type="ChEBI" id="CHEBI:59789"/>
        <dbReference type="ChEBI" id="CHEBI:74269"/>
        <dbReference type="ChEBI" id="CHEBI:74445"/>
        <dbReference type="EC" id="2.1.1.34"/>
    </reaction>
</comment>
<feature type="binding site" evidence="7">
    <location>
        <position position="151"/>
    </location>
    <ligand>
        <name>S-adenosyl-L-methionine</name>
        <dbReference type="ChEBI" id="CHEBI:59789"/>
    </ligand>
</feature>
<comment type="caution">
    <text evidence="7">Lacks conserved residue(s) required for the propagation of feature annotation.</text>
</comment>
<dbReference type="Pfam" id="PF00588">
    <property type="entry name" value="SpoU_methylase"/>
    <property type="match status" value="1"/>
</dbReference>
<dbReference type="AlphaFoldDB" id="A0A5C6YRE1"/>
<dbReference type="SUPFAM" id="SSF75217">
    <property type="entry name" value="alpha/beta knot"/>
    <property type="match status" value="1"/>
</dbReference>
<dbReference type="CDD" id="cd18092">
    <property type="entry name" value="SpoU-like_TrmH"/>
    <property type="match status" value="1"/>
</dbReference>
<evidence type="ECO:0000256" key="5">
    <source>
        <dbReference type="ARBA" id="ARBA00022694"/>
    </source>
</evidence>
<evidence type="ECO:0000256" key="2">
    <source>
        <dbReference type="ARBA" id="ARBA00022603"/>
    </source>
</evidence>
<proteinExistence type="inferred from homology"/>
<sequence length="226" mass="26210">MDTELLKHLQTYLTEHRNNRFQKVISERTRHFTVVTEDVYQLHNTSAVMRTCDVFGIQDLNVVEEKVSKRIDKEIAMGAQKWVDLKRYHSIKECIKDLKNNEYQILATTPHDNSTMLHDFDVSKKSAFFFGKESDGLSDTVMNAADGFLKIPMYGFTESLNISVSAAIILQSVVSKMKQSDVNWQLSKEEKFELEMQWLKKTIKASEEIIERYNSENSKSQEPNSK</sequence>
<dbReference type="Proteomes" id="UP000321945">
    <property type="component" value="Unassembled WGS sequence"/>
</dbReference>
<comment type="function">
    <text evidence="7">Catalyzes the 2'-O methylation of guanosine at position 18 in tRNA.</text>
</comment>
<dbReference type="RefSeq" id="WP_111815550.1">
    <property type="nucleotide sequence ID" value="NZ_CBCRZQ010000004.1"/>
</dbReference>
<comment type="caution">
    <text evidence="9">The sequence shown here is derived from an EMBL/GenBank/DDBJ whole genome shotgun (WGS) entry which is preliminary data.</text>
</comment>
<evidence type="ECO:0000313" key="9">
    <source>
        <dbReference type="EMBL" id="TXD69452.1"/>
    </source>
</evidence>
<gene>
    <name evidence="7" type="primary">trmH</name>
    <name evidence="9" type="ORF">ESV24_06335</name>
</gene>
<dbReference type="InterPro" id="IPR029026">
    <property type="entry name" value="tRNA_m1G_MTases_N"/>
</dbReference>
<keyword evidence="6 7" id="KW-0694">RNA-binding</keyword>
<evidence type="ECO:0000256" key="7">
    <source>
        <dbReference type="HAMAP-Rule" id="MF_02060"/>
    </source>
</evidence>
<feature type="domain" description="tRNA/rRNA methyltransferase SpoU type" evidence="8">
    <location>
        <begin position="32"/>
        <end position="170"/>
    </location>
</feature>
<dbReference type="GO" id="GO:0002938">
    <property type="term" value="P:tRNA guanine ribose methylation"/>
    <property type="evidence" value="ECO:0007669"/>
    <property type="project" value="UniProtKB-UniRule"/>
</dbReference>
<keyword evidence="2 7" id="KW-0489">Methyltransferase</keyword>
<dbReference type="InterPro" id="IPR029028">
    <property type="entry name" value="Alpha/beta_knot_MTases"/>
</dbReference>
<accession>A0A5C6YRE1</accession>
<evidence type="ECO:0000313" key="10">
    <source>
        <dbReference type="Proteomes" id="UP000321945"/>
    </source>
</evidence>
<dbReference type="HAMAP" id="MF_02060">
    <property type="entry name" value="tRNA_methyltr_TrmH"/>
    <property type="match status" value="1"/>
</dbReference>
<dbReference type="EC" id="2.1.1.34" evidence="7"/>
<dbReference type="GO" id="GO:0141100">
    <property type="term" value="F:tRNA (guanine(18)-2'-O)-methyltransferase activity"/>
    <property type="evidence" value="ECO:0007669"/>
    <property type="project" value="UniProtKB-UniRule"/>
</dbReference>
<comment type="similarity">
    <text evidence="7">Belongs to the class IV-like SAM-binding methyltransferase superfamily. RNA methyltransferase TrmH family.</text>
</comment>
<dbReference type="PANTHER" id="PTHR43453:SF1">
    <property type="entry name" value="TRNA_RRNA METHYLTRANSFERASE SPOU TYPE DOMAIN-CONTAINING PROTEIN"/>
    <property type="match status" value="1"/>
</dbReference>
<evidence type="ECO:0000256" key="3">
    <source>
        <dbReference type="ARBA" id="ARBA00022679"/>
    </source>
</evidence>
<evidence type="ECO:0000256" key="1">
    <source>
        <dbReference type="ARBA" id="ARBA00022555"/>
    </source>
</evidence>
<evidence type="ECO:0000256" key="6">
    <source>
        <dbReference type="ARBA" id="ARBA00022884"/>
    </source>
</evidence>
<dbReference type="GO" id="GO:0000049">
    <property type="term" value="F:tRNA binding"/>
    <property type="evidence" value="ECO:0007669"/>
    <property type="project" value="UniProtKB-UniRule"/>
</dbReference>
<dbReference type="OrthoDB" id="9785673at2"/>
<evidence type="ECO:0000256" key="4">
    <source>
        <dbReference type="ARBA" id="ARBA00022691"/>
    </source>
</evidence>